<dbReference type="InterPro" id="IPR057940">
    <property type="entry name" value="Tri-helical_dom"/>
</dbReference>
<organism evidence="4 5">
    <name type="scientific">Plectosphaerella plurivora</name>
    <dbReference type="NCBI Taxonomy" id="936078"/>
    <lineage>
        <taxon>Eukaryota</taxon>
        <taxon>Fungi</taxon>
        <taxon>Dikarya</taxon>
        <taxon>Ascomycota</taxon>
        <taxon>Pezizomycotina</taxon>
        <taxon>Sordariomycetes</taxon>
        <taxon>Hypocreomycetidae</taxon>
        <taxon>Glomerellales</taxon>
        <taxon>Plectosphaerellaceae</taxon>
        <taxon>Plectosphaerella</taxon>
    </lineage>
</organism>
<feature type="domain" description="Tri-helical" evidence="2">
    <location>
        <begin position="169"/>
        <end position="252"/>
    </location>
</feature>
<dbReference type="Pfam" id="PF24465">
    <property type="entry name" value="Tri-helical"/>
    <property type="match status" value="2"/>
</dbReference>
<feature type="domain" description="DUF7767" evidence="3">
    <location>
        <begin position="378"/>
        <end position="470"/>
    </location>
</feature>
<feature type="domain" description="Tri-helical" evidence="2">
    <location>
        <begin position="76"/>
        <end position="159"/>
    </location>
</feature>
<sequence>TSNTRSGGRAPTNTPQAAAADPAPFPPIEVFAEPQRQPPANKGHNKPRRLTRALGSRPRDVPGPPRFPSELTLDEAKVILGLEDEPYTAMRALFTQLCTEADIIKKTLAGPERWDAVKDELIRRFPPLEAEMWQSRDNHDGKKLALEVICIDCTKRMRVKNTRLSLPEARVILGINPAETRELRASFYRLVEARGLQSKTQAGVRQWTELKNEWATCTPVIQRVLAAGTADASHGDKLKALEILARDVMKRRWDDALRMKKMAAAAGGGQEEEEEGSDGDVVQDAGLSTGAGATTQARFQISPELYDSNPRGGNDLGQTSMYTGGGGYQQQQQTTAYPRQQLDGLMGTTAPHVAAPSSFVNDPAVSTAPPPPSGPQQSTSTAVFLRLHPTSTFSTSTALWIATLSGRSIRELRQAAVARHPGAAVLRVEGILKDGKGGEMPLLIDGDSELDAYMAHLSGTSPTFSVQLVPDWRMA</sequence>
<comment type="caution">
    <text evidence="4">The sequence shown here is derived from an EMBL/GenBank/DDBJ whole genome shotgun (WGS) entry which is preliminary data.</text>
</comment>
<evidence type="ECO:0000256" key="1">
    <source>
        <dbReference type="SAM" id="MobiDB-lite"/>
    </source>
</evidence>
<proteinExistence type="predicted"/>
<name>A0A9P9A9R9_9PEZI</name>
<reference evidence="4" key="1">
    <citation type="journal article" date="2021" name="Nat. Commun.">
        <title>Genetic determinants of endophytism in the Arabidopsis root mycobiome.</title>
        <authorList>
            <person name="Mesny F."/>
            <person name="Miyauchi S."/>
            <person name="Thiergart T."/>
            <person name="Pickel B."/>
            <person name="Atanasova L."/>
            <person name="Karlsson M."/>
            <person name="Huettel B."/>
            <person name="Barry K.W."/>
            <person name="Haridas S."/>
            <person name="Chen C."/>
            <person name="Bauer D."/>
            <person name="Andreopoulos W."/>
            <person name="Pangilinan J."/>
            <person name="LaButti K."/>
            <person name="Riley R."/>
            <person name="Lipzen A."/>
            <person name="Clum A."/>
            <person name="Drula E."/>
            <person name="Henrissat B."/>
            <person name="Kohler A."/>
            <person name="Grigoriev I.V."/>
            <person name="Martin F.M."/>
            <person name="Hacquard S."/>
        </authorList>
    </citation>
    <scope>NUCLEOTIDE SEQUENCE</scope>
    <source>
        <strain evidence="4">MPI-SDFR-AT-0117</strain>
    </source>
</reference>
<dbReference type="EMBL" id="JAGSXJ010000015">
    <property type="protein sequence ID" value="KAH6685414.1"/>
    <property type="molecule type" value="Genomic_DNA"/>
</dbReference>
<dbReference type="OrthoDB" id="4115389at2759"/>
<feature type="region of interest" description="Disordered" evidence="1">
    <location>
        <begin position="1"/>
        <end position="69"/>
    </location>
</feature>
<feature type="compositionally biased region" description="Low complexity" evidence="1">
    <location>
        <begin position="10"/>
        <end position="22"/>
    </location>
</feature>
<feature type="region of interest" description="Disordered" evidence="1">
    <location>
        <begin position="357"/>
        <end position="379"/>
    </location>
</feature>
<dbReference type="InterPro" id="IPR056669">
    <property type="entry name" value="DUF7767"/>
</dbReference>
<dbReference type="Proteomes" id="UP000770015">
    <property type="component" value="Unassembled WGS sequence"/>
</dbReference>
<evidence type="ECO:0000259" key="3">
    <source>
        <dbReference type="Pfam" id="PF24962"/>
    </source>
</evidence>
<accession>A0A9P9A9R9</accession>
<dbReference type="Pfam" id="PF24962">
    <property type="entry name" value="DUF7767"/>
    <property type="match status" value="1"/>
</dbReference>
<evidence type="ECO:0000259" key="2">
    <source>
        <dbReference type="Pfam" id="PF24465"/>
    </source>
</evidence>
<evidence type="ECO:0000313" key="5">
    <source>
        <dbReference type="Proteomes" id="UP000770015"/>
    </source>
</evidence>
<dbReference type="PANTHER" id="PTHR38788:SF5">
    <property type="entry name" value="CLR5 DOMAIN-CONTAINING PROTEIN"/>
    <property type="match status" value="1"/>
</dbReference>
<feature type="region of interest" description="Disordered" evidence="1">
    <location>
        <begin position="264"/>
        <end position="334"/>
    </location>
</feature>
<dbReference type="AlphaFoldDB" id="A0A9P9A9R9"/>
<feature type="non-terminal residue" evidence="4">
    <location>
        <position position="1"/>
    </location>
</feature>
<dbReference type="PANTHER" id="PTHR38788">
    <property type="entry name" value="CLR5 DOMAIN-CONTAINING PROTEIN"/>
    <property type="match status" value="1"/>
</dbReference>
<evidence type="ECO:0000313" key="4">
    <source>
        <dbReference type="EMBL" id="KAH6685414.1"/>
    </source>
</evidence>
<keyword evidence="5" id="KW-1185">Reference proteome</keyword>
<gene>
    <name evidence="4" type="ORF">F5X68DRAFT_210126</name>
</gene>
<protein>
    <submittedName>
        <fullName evidence="4">Uncharacterized protein</fullName>
    </submittedName>
</protein>